<dbReference type="InterPro" id="IPR007867">
    <property type="entry name" value="GMC_OxRtase_C"/>
</dbReference>
<dbReference type="AlphaFoldDB" id="A0A0N1H900"/>
<dbReference type="Pfam" id="PF00732">
    <property type="entry name" value="GMC_oxred_N"/>
    <property type="match status" value="1"/>
</dbReference>
<dbReference type="InterPro" id="IPR012132">
    <property type="entry name" value="GMC_OxRdtase"/>
</dbReference>
<dbReference type="InterPro" id="IPR000172">
    <property type="entry name" value="GMC_OxRdtase_N"/>
</dbReference>
<dbReference type="SUPFAM" id="SSF51905">
    <property type="entry name" value="FAD/NAD(P)-binding domain"/>
    <property type="match status" value="1"/>
</dbReference>
<dbReference type="SUPFAM" id="SSF54373">
    <property type="entry name" value="FAD-linked reductases, C-terminal domain"/>
    <property type="match status" value="1"/>
</dbReference>
<dbReference type="Gene3D" id="3.50.50.60">
    <property type="entry name" value="FAD/NAD(P)-binding domain"/>
    <property type="match status" value="1"/>
</dbReference>
<comment type="cofactor">
    <cofactor evidence="2">
        <name>FAD</name>
        <dbReference type="ChEBI" id="CHEBI:57692"/>
    </cofactor>
</comment>
<comment type="similarity">
    <text evidence="1">Belongs to the GMC oxidoreductase family.</text>
</comment>
<dbReference type="Pfam" id="PF05199">
    <property type="entry name" value="GMC_oxred_C"/>
    <property type="match status" value="1"/>
</dbReference>
<reference evidence="4 5" key="1">
    <citation type="submission" date="2015-06" db="EMBL/GenBank/DDBJ databases">
        <title>Draft genome of the ant-associated black yeast Phialophora attae CBS 131958.</title>
        <authorList>
            <person name="Moreno L.F."/>
            <person name="Stielow B.J."/>
            <person name="de Hoog S."/>
            <person name="Vicente V.A."/>
            <person name="Weiss V.A."/>
            <person name="de Vries M."/>
            <person name="Cruz L.M."/>
            <person name="Souza E.M."/>
        </authorList>
    </citation>
    <scope>NUCLEOTIDE SEQUENCE [LARGE SCALE GENOMIC DNA]</scope>
    <source>
        <strain evidence="4 5">CBS 131958</strain>
    </source>
</reference>
<feature type="domain" description="Glucose-methanol-choline oxidoreductase N-terminal" evidence="3">
    <location>
        <begin position="267"/>
        <end position="281"/>
    </location>
</feature>
<evidence type="ECO:0000256" key="2">
    <source>
        <dbReference type="PIRSR" id="PIRSR000137-2"/>
    </source>
</evidence>
<dbReference type="PANTHER" id="PTHR11552:SF152">
    <property type="entry name" value="OXIDASE (CODA), PUTATIVE (AFU_ORTHOLOGUE AFUA_8G04090)-RELATED"/>
    <property type="match status" value="1"/>
</dbReference>
<keyword evidence="2" id="KW-0285">Flavoprotein</keyword>
<dbReference type="VEuPathDB" id="FungiDB:AB675_6335"/>
<dbReference type="OrthoDB" id="269227at2759"/>
<evidence type="ECO:0000313" key="4">
    <source>
        <dbReference type="EMBL" id="KPI43793.1"/>
    </source>
</evidence>
<organism evidence="4 5">
    <name type="scientific">Cyphellophora attinorum</name>
    <dbReference type="NCBI Taxonomy" id="1664694"/>
    <lineage>
        <taxon>Eukaryota</taxon>
        <taxon>Fungi</taxon>
        <taxon>Dikarya</taxon>
        <taxon>Ascomycota</taxon>
        <taxon>Pezizomycotina</taxon>
        <taxon>Eurotiomycetes</taxon>
        <taxon>Chaetothyriomycetidae</taxon>
        <taxon>Chaetothyriales</taxon>
        <taxon>Cyphellophoraceae</taxon>
        <taxon>Cyphellophora</taxon>
    </lineage>
</organism>
<proteinExistence type="inferred from homology"/>
<dbReference type="GO" id="GO:0016614">
    <property type="term" value="F:oxidoreductase activity, acting on CH-OH group of donors"/>
    <property type="evidence" value="ECO:0007669"/>
    <property type="project" value="InterPro"/>
</dbReference>
<gene>
    <name evidence="4" type="ORF">AB675_6335</name>
</gene>
<accession>A0A0N1H900</accession>
<dbReference type="InterPro" id="IPR036188">
    <property type="entry name" value="FAD/NAD-bd_sf"/>
</dbReference>
<feature type="binding site" evidence="2">
    <location>
        <position position="229"/>
    </location>
    <ligand>
        <name>FAD</name>
        <dbReference type="ChEBI" id="CHEBI:57692"/>
    </ligand>
</feature>
<feature type="binding site" evidence="2">
    <location>
        <position position="93"/>
    </location>
    <ligand>
        <name>FAD</name>
        <dbReference type="ChEBI" id="CHEBI:57692"/>
    </ligand>
</feature>
<dbReference type="PIRSF" id="PIRSF000137">
    <property type="entry name" value="Alcohol_oxidase"/>
    <property type="match status" value="1"/>
</dbReference>
<name>A0A0N1H900_9EURO</name>
<protein>
    <submittedName>
        <fullName evidence="4">Choline oxidase</fullName>
    </submittedName>
</protein>
<dbReference type="PANTHER" id="PTHR11552">
    <property type="entry name" value="GLUCOSE-METHANOL-CHOLINE GMC OXIDOREDUCTASE"/>
    <property type="match status" value="1"/>
</dbReference>
<dbReference type="PROSITE" id="PS00624">
    <property type="entry name" value="GMC_OXRED_2"/>
    <property type="match status" value="1"/>
</dbReference>
<dbReference type="STRING" id="1664694.A0A0N1H900"/>
<evidence type="ECO:0000259" key="3">
    <source>
        <dbReference type="PROSITE" id="PS00624"/>
    </source>
</evidence>
<comment type="caution">
    <text evidence="4">The sequence shown here is derived from an EMBL/GenBank/DDBJ whole genome shotgun (WGS) entry which is preliminary data.</text>
</comment>
<dbReference type="RefSeq" id="XP_018003756.1">
    <property type="nucleotide sequence ID" value="XM_018146618.1"/>
</dbReference>
<dbReference type="GeneID" id="28738498"/>
<keyword evidence="5" id="KW-1185">Reference proteome</keyword>
<keyword evidence="2" id="KW-0274">FAD</keyword>
<dbReference type="Gene3D" id="3.30.560.10">
    <property type="entry name" value="Glucose Oxidase, domain 3"/>
    <property type="match status" value="1"/>
</dbReference>
<evidence type="ECO:0000256" key="1">
    <source>
        <dbReference type="ARBA" id="ARBA00010790"/>
    </source>
</evidence>
<dbReference type="Proteomes" id="UP000038010">
    <property type="component" value="Unassembled WGS sequence"/>
</dbReference>
<dbReference type="GO" id="GO:0050660">
    <property type="term" value="F:flavin adenine dinucleotide binding"/>
    <property type="evidence" value="ECO:0007669"/>
    <property type="project" value="InterPro"/>
</dbReference>
<evidence type="ECO:0000313" key="5">
    <source>
        <dbReference type="Proteomes" id="UP000038010"/>
    </source>
</evidence>
<sequence length="565" mass="62549">MITNELPASDIASYDYLIVGGGTAGCVIASRLAEYLPHKRILLIEAGPSDFMDNRILELKKWLNLIGGDLDFDYTTTEQPMGNSHIRHSRAKVLGGCSSHNTMISFSPFAYDMEIWQSLGAKGWTFDEMARIVTQRLRNTIQTVDERHQSQLCRDWLDSCSQAMKIPIIQDFNKHINNTGGLTKSCGFLPIAYNPDNGHRSSASVAYIHPLLRGDEKKPNLTILTNAWVSKINVSKGTASCTGVDVKLQNGQHYSLAARAETILCAGAIDTPRLMLHSGLGPTSDLEKLSIPVVQDLPGVGQNLQDHPETLIMWELKKPVPRQTTMDTDAAIFLRREAPNAAATASPQSPFNPRNLPDDEVADVMIHCYQGAFTFNTDRLGYKAPPEGYAFCMNPNIPRPRSRGRLYLTSNDPSIKPALDFQYFTDKGGYDAATFVYCMRMARKIAQQSPFKDWIKCEVAPGPELNTDEELSEYVRRVAHTVYHPSGTTKMGDLAKDDMAVCDPEMRVKHIEALRICDAGLFPALTSVNPMVTVLCVAEIGAEMVARQAGWDGKTGVEQVLDHKL</sequence>
<dbReference type="EMBL" id="LFJN01000004">
    <property type="protein sequence ID" value="KPI43793.1"/>
    <property type="molecule type" value="Genomic_DNA"/>
</dbReference>